<feature type="transmembrane region" description="Helical" evidence="1">
    <location>
        <begin position="7"/>
        <end position="31"/>
    </location>
</feature>
<sequence length="86" mass="9627">MMGIFSRIIILIHVLLCVASSAIILVTLLFYEKLNSGYHDYIHALGISIKGVAIGNIGFAIFLIVLGACMRWILQGRWIWIPVVQK</sequence>
<reference evidence="2" key="1">
    <citation type="journal article" date="2011" name="Environ. Microbiol.">
        <title>Time-series analyses of Monterey Bay coastal microbial picoplankton using a 'genome proxy' microarray.</title>
        <authorList>
            <person name="Rich V.I."/>
            <person name="Pham V.D."/>
            <person name="Eppley J."/>
            <person name="Shi Y."/>
            <person name="DeLong E.F."/>
        </authorList>
    </citation>
    <scope>NUCLEOTIDE SEQUENCE</scope>
</reference>
<organism evidence="2">
    <name type="scientific">uncultured alpha proteobacterium HF0130_06E21</name>
    <dbReference type="NCBI Taxonomy" id="710808"/>
    <lineage>
        <taxon>Bacteria</taxon>
        <taxon>Pseudomonadati</taxon>
        <taxon>Pseudomonadota</taxon>
        <taxon>Alphaproteobacteria</taxon>
        <taxon>environmental samples</taxon>
    </lineage>
</organism>
<protein>
    <submittedName>
        <fullName evidence="2">Uncharacterized protein</fullName>
    </submittedName>
</protein>
<proteinExistence type="predicted"/>
<name>E0XT09_9PROT</name>
<evidence type="ECO:0000256" key="1">
    <source>
        <dbReference type="SAM" id="Phobius"/>
    </source>
</evidence>
<accession>E0XT09</accession>
<keyword evidence="1" id="KW-0472">Membrane</keyword>
<dbReference type="AlphaFoldDB" id="E0XT09"/>
<evidence type="ECO:0000313" key="2">
    <source>
        <dbReference type="EMBL" id="ADI17550.1"/>
    </source>
</evidence>
<keyword evidence="1" id="KW-1133">Transmembrane helix</keyword>
<feature type="transmembrane region" description="Helical" evidence="1">
    <location>
        <begin position="51"/>
        <end position="74"/>
    </location>
</feature>
<dbReference type="EMBL" id="GU474868">
    <property type="protein sequence ID" value="ADI17550.1"/>
    <property type="molecule type" value="Genomic_DNA"/>
</dbReference>
<keyword evidence="1" id="KW-0812">Transmembrane</keyword>